<evidence type="ECO:0000313" key="3">
    <source>
        <dbReference type="Proteomes" id="UP001595455"/>
    </source>
</evidence>
<organism evidence="2 3">
    <name type="scientific">Acinetobacter sichuanensis</name>
    <dbReference type="NCBI Taxonomy" id="2136183"/>
    <lineage>
        <taxon>Bacteria</taxon>
        <taxon>Pseudomonadati</taxon>
        <taxon>Pseudomonadota</taxon>
        <taxon>Gammaproteobacteria</taxon>
        <taxon>Moraxellales</taxon>
        <taxon>Moraxellaceae</taxon>
        <taxon>Acinetobacter</taxon>
    </lineage>
</organism>
<reference evidence="3" key="1">
    <citation type="journal article" date="2019" name="Int. J. Syst. Evol. Microbiol.">
        <title>The Global Catalogue of Microorganisms (GCM) 10K type strain sequencing project: providing services to taxonomists for standard genome sequencing and annotation.</title>
        <authorList>
            <consortium name="The Broad Institute Genomics Platform"/>
            <consortium name="The Broad Institute Genome Sequencing Center for Infectious Disease"/>
            <person name="Wu L."/>
            <person name="Ma J."/>
        </authorList>
    </citation>
    <scope>NUCLEOTIDE SEQUENCE [LARGE SCALE GENOMIC DNA]</scope>
    <source>
        <strain evidence="3">KCTC 62575</strain>
    </source>
</reference>
<dbReference type="EMBL" id="JBHRSF010000161">
    <property type="protein sequence ID" value="MFC2998051.1"/>
    <property type="molecule type" value="Genomic_DNA"/>
</dbReference>
<gene>
    <name evidence="2" type="ORF">ACFODO_22920</name>
</gene>
<keyword evidence="3" id="KW-1185">Reference proteome</keyword>
<sequence length="126" mass="13953">PMSTAIRALGYASVGLIAGQTIAGMAHDGIDNIPREGTWLLDRGERVVDRRTNSDLKDYLADRSKQGAQIVINNNSSANVRAQQGNDGKVYVTIDEVERYVNNSIQNPNSSISRTMSQNYNSQRRR</sequence>
<evidence type="ECO:0000256" key="1">
    <source>
        <dbReference type="SAM" id="MobiDB-lite"/>
    </source>
</evidence>
<evidence type="ECO:0000313" key="2">
    <source>
        <dbReference type="EMBL" id="MFC2998051.1"/>
    </source>
</evidence>
<protein>
    <submittedName>
        <fullName evidence="2">Phage tail tape measure protein</fullName>
    </submittedName>
</protein>
<comment type="caution">
    <text evidence="2">The sequence shown here is derived from an EMBL/GenBank/DDBJ whole genome shotgun (WGS) entry which is preliminary data.</text>
</comment>
<accession>A0ABV7BMV3</accession>
<feature type="compositionally biased region" description="Polar residues" evidence="1">
    <location>
        <begin position="114"/>
        <end position="126"/>
    </location>
</feature>
<dbReference type="Proteomes" id="UP001595455">
    <property type="component" value="Unassembled WGS sequence"/>
</dbReference>
<feature type="non-terminal residue" evidence="2">
    <location>
        <position position="1"/>
    </location>
</feature>
<feature type="region of interest" description="Disordered" evidence="1">
    <location>
        <begin position="103"/>
        <end position="126"/>
    </location>
</feature>
<proteinExistence type="predicted"/>
<name>A0ABV7BMV3_9GAMM</name>
<feature type="compositionally biased region" description="Low complexity" evidence="1">
    <location>
        <begin position="103"/>
        <end position="113"/>
    </location>
</feature>